<feature type="transmembrane region" description="Helical" evidence="2">
    <location>
        <begin position="104"/>
        <end position="124"/>
    </location>
</feature>
<reference evidence="4" key="1">
    <citation type="submission" date="2017-05" db="EMBL/GenBank/DDBJ databases">
        <authorList>
            <person name="Varghese N."/>
            <person name="Submissions S."/>
        </authorList>
    </citation>
    <scope>NUCLEOTIDE SEQUENCE</scope>
    <source>
        <strain evidence="4">DSM 45262</strain>
    </source>
</reference>
<evidence type="ECO:0000256" key="1">
    <source>
        <dbReference type="ARBA" id="ARBA00010792"/>
    </source>
</evidence>
<comment type="similarity">
    <text evidence="1">Belongs to the DedA family.</text>
</comment>
<feature type="transmembrane region" description="Helical" evidence="2">
    <location>
        <begin position="136"/>
        <end position="158"/>
    </location>
</feature>
<dbReference type="RefSeq" id="WP_181352847.1">
    <property type="nucleotide sequence ID" value="NZ_FXTU01000003.1"/>
</dbReference>
<proteinExistence type="inferred from homology"/>
<keyword evidence="2" id="KW-0472">Membrane</keyword>
<dbReference type="PANTHER" id="PTHR42709:SF9">
    <property type="entry name" value="ALKALINE PHOSPHATASE LIKE PROTEIN"/>
    <property type="match status" value="1"/>
</dbReference>
<dbReference type="EMBL" id="FXTU01000003">
    <property type="protein sequence ID" value="SMP18483.1"/>
    <property type="molecule type" value="Genomic_DNA"/>
</dbReference>
<feature type="transmembrane region" description="Helical" evidence="2">
    <location>
        <begin position="51"/>
        <end position="72"/>
    </location>
</feature>
<dbReference type="Proteomes" id="UP001157946">
    <property type="component" value="Unassembled WGS sequence"/>
</dbReference>
<dbReference type="InterPro" id="IPR051311">
    <property type="entry name" value="DedA_domain"/>
</dbReference>
<dbReference type="PANTHER" id="PTHR42709">
    <property type="entry name" value="ALKALINE PHOSPHATASE LIKE PROTEIN"/>
    <property type="match status" value="1"/>
</dbReference>
<comment type="caution">
    <text evidence="4">The sequence shown here is derived from an EMBL/GenBank/DDBJ whole genome shotgun (WGS) entry which is preliminary data.</text>
</comment>
<dbReference type="Pfam" id="PF09335">
    <property type="entry name" value="VTT_dom"/>
    <property type="match status" value="1"/>
</dbReference>
<sequence>MTEALILGWVACYGYPILFIILLLGIIGFPIPDEVVLFYAGTLIAKGVFSLLPTFLLSVVAVLFGSLINYFLAAFGKQKLFAAFPKWRFLIGKSERSLEFVRKYGFWGIPVSYFIPGVRIGVSYGAGVLKLNRSQYLIGALCGSVAWVGVYLLTGYGIS</sequence>
<keyword evidence="2" id="KW-0812">Transmembrane</keyword>
<evidence type="ECO:0000256" key="2">
    <source>
        <dbReference type="SAM" id="Phobius"/>
    </source>
</evidence>
<name>A0AA46AFC9_9BACL</name>
<evidence type="ECO:0000313" key="5">
    <source>
        <dbReference type="Proteomes" id="UP001157946"/>
    </source>
</evidence>
<feature type="domain" description="VTT" evidence="3">
    <location>
        <begin position="31"/>
        <end position="156"/>
    </location>
</feature>
<dbReference type="AlphaFoldDB" id="A0AA46AFC9"/>
<dbReference type="GO" id="GO:0005886">
    <property type="term" value="C:plasma membrane"/>
    <property type="evidence" value="ECO:0007669"/>
    <property type="project" value="TreeGrafter"/>
</dbReference>
<keyword evidence="5" id="KW-1185">Reference proteome</keyword>
<accession>A0AA46AFC9</accession>
<gene>
    <name evidence="4" type="ORF">SAMN06265361_103146</name>
</gene>
<evidence type="ECO:0000313" key="4">
    <source>
        <dbReference type="EMBL" id="SMP18483.1"/>
    </source>
</evidence>
<keyword evidence="2" id="KW-1133">Transmembrane helix</keyword>
<protein>
    <submittedName>
        <fullName evidence="4">Membrane protein DedA, SNARE-associated domain</fullName>
    </submittedName>
</protein>
<feature type="transmembrane region" description="Helical" evidence="2">
    <location>
        <begin position="7"/>
        <end position="31"/>
    </location>
</feature>
<organism evidence="4 5">
    <name type="scientific">Laceyella tengchongensis</name>
    <dbReference type="NCBI Taxonomy" id="574699"/>
    <lineage>
        <taxon>Bacteria</taxon>
        <taxon>Bacillati</taxon>
        <taxon>Bacillota</taxon>
        <taxon>Bacilli</taxon>
        <taxon>Bacillales</taxon>
        <taxon>Thermoactinomycetaceae</taxon>
        <taxon>Laceyella</taxon>
    </lineage>
</organism>
<dbReference type="InterPro" id="IPR032816">
    <property type="entry name" value="VTT_dom"/>
</dbReference>
<evidence type="ECO:0000259" key="3">
    <source>
        <dbReference type="Pfam" id="PF09335"/>
    </source>
</evidence>